<keyword evidence="1" id="KW-0732">Signal</keyword>
<keyword evidence="3" id="KW-1185">Reference proteome</keyword>
<evidence type="ECO:0000313" key="2">
    <source>
        <dbReference type="EMBL" id="MEL4454667.1"/>
    </source>
</evidence>
<feature type="chain" id="PRO_5046276974" description="TNase-like domain-containing protein" evidence="1">
    <location>
        <begin position="22"/>
        <end position="130"/>
    </location>
</feature>
<organism evidence="2 3">
    <name type="scientific">Lutimonas vermicola</name>
    <dbReference type="NCBI Taxonomy" id="414288"/>
    <lineage>
        <taxon>Bacteria</taxon>
        <taxon>Pseudomonadati</taxon>
        <taxon>Bacteroidota</taxon>
        <taxon>Flavobacteriia</taxon>
        <taxon>Flavobacteriales</taxon>
        <taxon>Flavobacteriaceae</taxon>
        <taxon>Lutimonas</taxon>
    </lineage>
</organism>
<comment type="caution">
    <text evidence="2">The sequence shown here is derived from an EMBL/GenBank/DDBJ whole genome shotgun (WGS) entry which is preliminary data.</text>
</comment>
<sequence>MKKNFLSYALCLCIMSFTSCTTNDVKEISGTIIIKDLGSHVFNINADNIDATIIMAGPEIENPLIYENVPLFRTSDYIAKIEVDDSGKLKSELLNNLVVMYEAEAGELPDQQLNHLMNSGFIKIEWTGLN</sequence>
<dbReference type="Proteomes" id="UP001474120">
    <property type="component" value="Unassembled WGS sequence"/>
</dbReference>
<dbReference type="RefSeq" id="WP_342158263.1">
    <property type="nucleotide sequence ID" value="NZ_JBCDNA010000001.1"/>
</dbReference>
<dbReference type="PROSITE" id="PS51257">
    <property type="entry name" value="PROKAR_LIPOPROTEIN"/>
    <property type="match status" value="1"/>
</dbReference>
<proteinExistence type="predicted"/>
<feature type="signal peptide" evidence="1">
    <location>
        <begin position="1"/>
        <end position="21"/>
    </location>
</feature>
<dbReference type="EMBL" id="JBCDNA010000001">
    <property type="protein sequence ID" value="MEL4454667.1"/>
    <property type="molecule type" value="Genomic_DNA"/>
</dbReference>
<evidence type="ECO:0008006" key="4">
    <source>
        <dbReference type="Google" id="ProtNLM"/>
    </source>
</evidence>
<reference evidence="2 3" key="1">
    <citation type="submission" date="2024-04" db="EMBL/GenBank/DDBJ databases">
        <title>whole genome sequencing of Lutimonas vermicola strain IMCC1616.</title>
        <authorList>
            <person name="Bae S.S."/>
        </authorList>
    </citation>
    <scope>NUCLEOTIDE SEQUENCE [LARGE SCALE GENOMIC DNA]</scope>
    <source>
        <strain evidence="2 3">IMCC1616</strain>
    </source>
</reference>
<accession>A0ABU9KWW4</accession>
<evidence type="ECO:0000256" key="1">
    <source>
        <dbReference type="SAM" id="SignalP"/>
    </source>
</evidence>
<protein>
    <recommendedName>
        <fullName evidence="4">TNase-like domain-containing protein</fullName>
    </recommendedName>
</protein>
<gene>
    <name evidence="2" type="ORF">AABB81_02075</name>
</gene>
<name>A0ABU9KWW4_9FLAO</name>
<evidence type="ECO:0000313" key="3">
    <source>
        <dbReference type="Proteomes" id="UP001474120"/>
    </source>
</evidence>